<keyword evidence="8" id="KW-0963">Cytoplasm</keyword>
<gene>
    <name evidence="8 10" type="primary">acpS</name>
    <name evidence="10" type="ORF">EHQ30_02015</name>
</gene>
<dbReference type="InterPro" id="IPR004568">
    <property type="entry name" value="Ppantetheine-prot_Trfase_dom"/>
</dbReference>
<feature type="domain" description="4'-phosphopantetheinyl transferase" evidence="9">
    <location>
        <begin position="3"/>
        <end position="97"/>
    </location>
</feature>
<evidence type="ECO:0000256" key="7">
    <source>
        <dbReference type="ARBA" id="ARBA00023160"/>
    </source>
</evidence>
<dbReference type="EMBL" id="RQFP01000001">
    <property type="protein sequence ID" value="TGK95439.1"/>
    <property type="molecule type" value="Genomic_DNA"/>
</dbReference>
<accession>A0A2M9XYN9</accession>
<dbReference type="HAMAP" id="MF_00101">
    <property type="entry name" value="AcpS"/>
    <property type="match status" value="1"/>
</dbReference>
<comment type="caution">
    <text evidence="10">The sequence shown here is derived from an EMBL/GenBank/DDBJ whole genome shotgun (WGS) entry which is preliminary data.</text>
</comment>
<dbReference type="GO" id="GO:0008897">
    <property type="term" value="F:holo-[acyl-carrier-protein] synthase activity"/>
    <property type="evidence" value="ECO:0007669"/>
    <property type="project" value="UniProtKB-UniRule"/>
</dbReference>
<comment type="catalytic activity">
    <reaction evidence="8">
        <text>apo-[ACP] + CoA = holo-[ACP] + adenosine 3',5'-bisphosphate + H(+)</text>
        <dbReference type="Rhea" id="RHEA:12068"/>
        <dbReference type="Rhea" id="RHEA-COMP:9685"/>
        <dbReference type="Rhea" id="RHEA-COMP:9690"/>
        <dbReference type="ChEBI" id="CHEBI:15378"/>
        <dbReference type="ChEBI" id="CHEBI:29999"/>
        <dbReference type="ChEBI" id="CHEBI:57287"/>
        <dbReference type="ChEBI" id="CHEBI:58343"/>
        <dbReference type="ChEBI" id="CHEBI:64479"/>
        <dbReference type="EC" id="2.7.8.7"/>
    </reaction>
</comment>
<comment type="function">
    <text evidence="8">Transfers the 4'-phosphopantetheine moiety from coenzyme A to a Ser of acyl-carrier-protein.</text>
</comment>
<dbReference type="Pfam" id="PF01648">
    <property type="entry name" value="ACPS"/>
    <property type="match status" value="1"/>
</dbReference>
<reference evidence="10" key="1">
    <citation type="journal article" date="2019" name="PLoS Negl. Trop. Dis.">
        <title>Revisiting the worldwide diversity of Leptospira species in the environment.</title>
        <authorList>
            <person name="Vincent A.T."/>
            <person name="Schiettekatte O."/>
            <person name="Bourhy P."/>
            <person name="Veyrier F.J."/>
            <person name="Picardeau M."/>
        </authorList>
    </citation>
    <scope>NUCLEOTIDE SEQUENCE [LARGE SCALE GENOMIC DNA]</scope>
    <source>
        <strain evidence="10">201800277</strain>
    </source>
</reference>
<dbReference type="GO" id="GO:0005737">
    <property type="term" value="C:cytoplasm"/>
    <property type="evidence" value="ECO:0007669"/>
    <property type="project" value="UniProtKB-SubCell"/>
</dbReference>
<dbReference type="InterPro" id="IPR008278">
    <property type="entry name" value="4-PPantetheinyl_Trfase_dom"/>
</dbReference>
<dbReference type="AlphaFoldDB" id="A0A2M9XYN9"/>
<dbReference type="NCBIfam" id="TIGR00516">
    <property type="entry name" value="acpS"/>
    <property type="match status" value="1"/>
</dbReference>
<dbReference type="InterPro" id="IPR037143">
    <property type="entry name" value="4-PPantetheinyl_Trfase_dom_sf"/>
</dbReference>
<dbReference type="GO" id="GO:0000287">
    <property type="term" value="F:magnesium ion binding"/>
    <property type="evidence" value="ECO:0007669"/>
    <property type="project" value="UniProtKB-UniRule"/>
</dbReference>
<keyword evidence="4 8" id="KW-0276">Fatty acid metabolism</keyword>
<evidence type="ECO:0000256" key="3">
    <source>
        <dbReference type="ARBA" id="ARBA00022723"/>
    </source>
</evidence>
<evidence type="ECO:0000256" key="4">
    <source>
        <dbReference type="ARBA" id="ARBA00022832"/>
    </source>
</evidence>
<dbReference type="RefSeq" id="WP_100791654.1">
    <property type="nucleotide sequence ID" value="NZ_NPDQ01000007.1"/>
</dbReference>
<evidence type="ECO:0000256" key="2">
    <source>
        <dbReference type="ARBA" id="ARBA00022679"/>
    </source>
</evidence>
<feature type="binding site" evidence="8">
    <location>
        <position position="56"/>
    </location>
    <ligand>
        <name>Mg(2+)</name>
        <dbReference type="ChEBI" id="CHEBI:18420"/>
    </ligand>
</feature>
<comment type="cofactor">
    <cofactor evidence="8">
        <name>Mg(2+)</name>
        <dbReference type="ChEBI" id="CHEBI:18420"/>
    </cofactor>
</comment>
<keyword evidence="1 8" id="KW-0444">Lipid biosynthesis</keyword>
<evidence type="ECO:0000313" key="11">
    <source>
        <dbReference type="Proteomes" id="UP000297891"/>
    </source>
</evidence>
<evidence type="ECO:0000256" key="6">
    <source>
        <dbReference type="ARBA" id="ARBA00023098"/>
    </source>
</evidence>
<dbReference type="InterPro" id="IPR002582">
    <property type="entry name" value="ACPS"/>
</dbReference>
<dbReference type="NCBIfam" id="TIGR00556">
    <property type="entry name" value="pantethn_trn"/>
    <property type="match status" value="1"/>
</dbReference>
<evidence type="ECO:0000256" key="1">
    <source>
        <dbReference type="ARBA" id="ARBA00022516"/>
    </source>
</evidence>
<dbReference type="Gene3D" id="3.90.470.20">
    <property type="entry name" value="4'-phosphopantetheinyl transferase domain"/>
    <property type="match status" value="1"/>
</dbReference>
<dbReference type="GO" id="GO:0006633">
    <property type="term" value="P:fatty acid biosynthetic process"/>
    <property type="evidence" value="ECO:0007669"/>
    <property type="project" value="UniProtKB-UniRule"/>
</dbReference>
<comment type="similarity">
    <text evidence="8">Belongs to the P-Pant transferase superfamily. AcpS family.</text>
</comment>
<evidence type="ECO:0000256" key="8">
    <source>
        <dbReference type="HAMAP-Rule" id="MF_00101"/>
    </source>
</evidence>
<evidence type="ECO:0000259" key="9">
    <source>
        <dbReference type="Pfam" id="PF01648"/>
    </source>
</evidence>
<keyword evidence="3 8" id="KW-0479">Metal-binding</keyword>
<evidence type="ECO:0000256" key="5">
    <source>
        <dbReference type="ARBA" id="ARBA00022842"/>
    </source>
</evidence>
<dbReference type="Proteomes" id="UP000297891">
    <property type="component" value="Unassembled WGS sequence"/>
</dbReference>
<organism evidence="10 11">
    <name type="scientific">Leptospira brenneri</name>
    <dbReference type="NCBI Taxonomy" id="2023182"/>
    <lineage>
        <taxon>Bacteria</taxon>
        <taxon>Pseudomonadati</taxon>
        <taxon>Spirochaetota</taxon>
        <taxon>Spirochaetia</taxon>
        <taxon>Leptospirales</taxon>
        <taxon>Leptospiraceae</taxon>
        <taxon>Leptospira</taxon>
    </lineage>
</organism>
<dbReference type="SUPFAM" id="SSF56214">
    <property type="entry name" value="4'-phosphopantetheinyl transferase"/>
    <property type="match status" value="1"/>
</dbReference>
<protein>
    <recommendedName>
        <fullName evidence="8">Holo-[acyl-carrier-protein] synthase</fullName>
        <shortName evidence="8">Holo-ACP synthase</shortName>
        <ecNumber evidence="8">2.7.8.7</ecNumber>
    </recommendedName>
    <alternativeName>
        <fullName evidence="8">4'-phosphopantetheinyl transferase AcpS</fullName>
    </alternativeName>
</protein>
<comment type="subcellular location">
    <subcellularLocation>
        <location evidence="8">Cytoplasm</location>
    </subcellularLocation>
</comment>
<proteinExistence type="inferred from homology"/>
<name>A0A2M9XYN9_9LEPT</name>
<keyword evidence="11" id="KW-1185">Reference proteome</keyword>
<dbReference type="EC" id="2.7.8.7" evidence="8"/>
<feature type="binding site" evidence="8">
    <location>
        <position position="7"/>
    </location>
    <ligand>
        <name>Mg(2+)</name>
        <dbReference type="ChEBI" id="CHEBI:18420"/>
    </ligand>
</feature>
<keyword evidence="2 8" id="KW-0808">Transferase</keyword>
<keyword evidence="7 8" id="KW-0275">Fatty acid biosynthesis</keyword>
<evidence type="ECO:0000313" key="10">
    <source>
        <dbReference type="EMBL" id="TGK95439.1"/>
    </source>
</evidence>
<keyword evidence="5 8" id="KW-0460">Magnesium</keyword>
<dbReference type="OrthoDB" id="517356at2"/>
<sequence>MLSVGNDIVENQRIRELLEKHGDRFLKRVFTEEEVEYCHKHKDPVPFLAGRFACKEAVIKALNLNPGEVADMREIELAGTNFGKKTLVIHGKTEKFFREKGFTNSSVSISHADHYATAVVVFYKEPK</sequence>
<keyword evidence="6 8" id="KW-0443">Lipid metabolism</keyword>